<dbReference type="AlphaFoldDB" id="A0AAX6EYG1"/>
<accession>A0AAX6EYG1</accession>
<sequence>MGADVEAAAAGCSGSDAVTVHIQCSNGTKFSVEADSQSAVGAFKHQLVGTCDLRRPDGPTEAHLQGADPQGRASPSQLRQKGAVELSQNDPSRSYVMQVSLMDGCLRK</sequence>
<protein>
    <submittedName>
        <fullName evidence="2">Ubiquitin domain-containing protein DSK2a</fullName>
    </submittedName>
</protein>
<comment type="caution">
    <text evidence="2">The sequence shown here is derived from an EMBL/GenBank/DDBJ whole genome shotgun (WGS) entry which is preliminary data.</text>
</comment>
<feature type="region of interest" description="Disordered" evidence="1">
    <location>
        <begin position="52"/>
        <end position="91"/>
    </location>
</feature>
<evidence type="ECO:0000313" key="3">
    <source>
        <dbReference type="Proteomes" id="UP001140949"/>
    </source>
</evidence>
<gene>
    <name evidence="2" type="ORF">M6B38_161600</name>
</gene>
<organism evidence="2 3">
    <name type="scientific">Iris pallida</name>
    <name type="common">Sweet iris</name>
    <dbReference type="NCBI Taxonomy" id="29817"/>
    <lineage>
        <taxon>Eukaryota</taxon>
        <taxon>Viridiplantae</taxon>
        <taxon>Streptophyta</taxon>
        <taxon>Embryophyta</taxon>
        <taxon>Tracheophyta</taxon>
        <taxon>Spermatophyta</taxon>
        <taxon>Magnoliopsida</taxon>
        <taxon>Liliopsida</taxon>
        <taxon>Asparagales</taxon>
        <taxon>Iridaceae</taxon>
        <taxon>Iridoideae</taxon>
        <taxon>Irideae</taxon>
        <taxon>Iris</taxon>
    </lineage>
</organism>
<reference evidence="2" key="1">
    <citation type="journal article" date="2023" name="GigaByte">
        <title>Genome assembly of the bearded iris, Iris pallida Lam.</title>
        <authorList>
            <person name="Bruccoleri R.E."/>
            <person name="Oakeley E.J."/>
            <person name="Faust A.M.E."/>
            <person name="Altorfer M."/>
            <person name="Dessus-Babus S."/>
            <person name="Burckhardt D."/>
            <person name="Oertli M."/>
            <person name="Naumann U."/>
            <person name="Petersen F."/>
            <person name="Wong J."/>
        </authorList>
    </citation>
    <scope>NUCLEOTIDE SEQUENCE</scope>
    <source>
        <strain evidence="2">GSM-AAB239-AS_SAM_17_03QT</strain>
    </source>
</reference>
<evidence type="ECO:0000256" key="1">
    <source>
        <dbReference type="SAM" id="MobiDB-lite"/>
    </source>
</evidence>
<reference evidence="2" key="2">
    <citation type="submission" date="2023-04" db="EMBL/GenBank/DDBJ databases">
        <authorList>
            <person name="Bruccoleri R.E."/>
            <person name="Oakeley E.J."/>
            <person name="Faust A.-M."/>
            <person name="Dessus-Babus S."/>
            <person name="Altorfer M."/>
            <person name="Burckhardt D."/>
            <person name="Oertli M."/>
            <person name="Naumann U."/>
            <person name="Petersen F."/>
            <person name="Wong J."/>
        </authorList>
    </citation>
    <scope>NUCLEOTIDE SEQUENCE</scope>
    <source>
        <strain evidence="2">GSM-AAB239-AS_SAM_17_03QT</strain>
        <tissue evidence="2">Leaf</tissue>
    </source>
</reference>
<dbReference type="Proteomes" id="UP001140949">
    <property type="component" value="Unassembled WGS sequence"/>
</dbReference>
<proteinExistence type="predicted"/>
<evidence type="ECO:0000313" key="2">
    <source>
        <dbReference type="EMBL" id="KAJ6809237.1"/>
    </source>
</evidence>
<name>A0AAX6EYG1_IRIPA</name>
<keyword evidence="3" id="KW-1185">Reference proteome</keyword>
<dbReference type="EMBL" id="JANAVB010033020">
    <property type="protein sequence ID" value="KAJ6809237.1"/>
    <property type="molecule type" value="Genomic_DNA"/>
</dbReference>